<dbReference type="InterPro" id="IPR011990">
    <property type="entry name" value="TPR-like_helical_dom_sf"/>
</dbReference>
<proteinExistence type="predicted"/>
<dbReference type="Pfam" id="PF13424">
    <property type="entry name" value="TPR_12"/>
    <property type="match status" value="3"/>
</dbReference>
<feature type="domain" description="CHAT" evidence="3">
    <location>
        <begin position="1220"/>
        <end position="1550"/>
    </location>
</feature>
<reference evidence="5" key="1">
    <citation type="journal article" date="2019" name="Int. J. Syst. Evol. Microbiol.">
        <title>The Global Catalogue of Microorganisms (GCM) 10K type strain sequencing project: providing services to taxonomists for standard genome sequencing and annotation.</title>
        <authorList>
            <consortium name="The Broad Institute Genomics Platform"/>
            <consortium name="The Broad Institute Genome Sequencing Center for Infectious Disease"/>
            <person name="Wu L."/>
            <person name="Ma J."/>
        </authorList>
    </citation>
    <scope>NUCLEOTIDE SEQUENCE [LARGE SCALE GENOMIC DNA]</scope>
    <source>
        <strain evidence="5">JCM 16114</strain>
    </source>
</reference>
<dbReference type="Gene3D" id="1.25.40.10">
    <property type="entry name" value="Tetratricopeptide repeat domain"/>
    <property type="match status" value="5"/>
</dbReference>
<comment type="caution">
    <text evidence="4">The sequence shown here is derived from an EMBL/GenBank/DDBJ whole genome shotgun (WGS) entry which is preliminary data.</text>
</comment>
<dbReference type="Pfam" id="PF12770">
    <property type="entry name" value="CHAT"/>
    <property type="match status" value="1"/>
</dbReference>
<keyword evidence="5" id="KW-1185">Reference proteome</keyword>
<evidence type="ECO:0000313" key="4">
    <source>
        <dbReference type="EMBL" id="GAA2208788.1"/>
    </source>
</evidence>
<protein>
    <recommendedName>
        <fullName evidence="3">CHAT domain-containing protein</fullName>
    </recommendedName>
</protein>
<dbReference type="RefSeq" id="WP_344477244.1">
    <property type="nucleotide sequence ID" value="NZ_BAAAQX010000010.1"/>
</dbReference>
<accession>A0ABP5PDY5</accession>
<dbReference type="SUPFAM" id="SSF48452">
    <property type="entry name" value="TPR-like"/>
    <property type="match status" value="5"/>
</dbReference>
<dbReference type="SMART" id="SM00028">
    <property type="entry name" value="TPR"/>
    <property type="match status" value="7"/>
</dbReference>
<dbReference type="InterPro" id="IPR024983">
    <property type="entry name" value="CHAT_dom"/>
</dbReference>
<evidence type="ECO:0000256" key="1">
    <source>
        <dbReference type="ARBA" id="ARBA00022737"/>
    </source>
</evidence>
<dbReference type="Pfam" id="PF13374">
    <property type="entry name" value="TPR_10"/>
    <property type="match status" value="1"/>
</dbReference>
<keyword evidence="2" id="KW-0802">TPR repeat</keyword>
<dbReference type="PANTHER" id="PTHR45641:SF19">
    <property type="entry name" value="NEPHROCYSTIN-3"/>
    <property type="match status" value="1"/>
</dbReference>
<dbReference type="EMBL" id="BAAAQX010000010">
    <property type="protein sequence ID" value="GAA2208788.1"/>
    <property type="molecule type" value="Genomic_DNA"/>
</dbReference>
<evidence type="ECO:0000313" key="5">
    <source>
        <dbReference type="Proteomes" id="UP001499843"/>
    </source>
</evidence>
<organism evidence="4 5">
    <name type="scientific">Nonomuraea monospora</name>
    <dbReference type="NCBI Taxonomy" id="568818"/>
    <lineage>
        <taxon>Bacteria</taxon>
        <taxon>Bacillati</taxon>
        <taxon>Actinomycetota</taxon>
        <taxon>Actinomycetes</taxon>
        <taxon>Streptosporangiales</taxon>
        <taxon>Streptosporangiaceae</taxon>
        <taxon>Nonomuraea</taxon>
    </lineage>
</organism>
<name>A0ABP5PDY5_9ACTN</name>
<dbReference type="InterPro" id="IPR019734">
    <property type="entry name" value="TPR_rpt"/>
</dbReference>
<keyword evidence="1" id="KW-0677">Repeat</keyword>
<gene>
    <name evidence="4" type="ORF">GCM10009850_042460</name>
</gene>
<sequence>MNNSDEERFAECLTAYAARDYGGCAAAARRDDPRWEPPSHLVFGQLMPICVYRLGQGADLDQRRLPILYSLPDPWERKLLQLTFGMADLETVWRSATDDERRCQALYYAGARLLTVGDFATARERLLDCLSQGVDCAEARLAEIDLAELDLDDRPELAGQQADVLLARAEASIAEGRFDAAIGQARKASRLAGEDVVRRTRGLRLQLHALAAADRLAEAMELMPTALGTGSAHLQEDDPELAQLLIIDAHLHDKIGDLDEANRLYQAAADSLDRSPGHRAERAAALHGLARIASRQRRQEQAELLFQQVFDGVEDLDDDAGLGAAALVDLAGVRGARGDHEAEERLHLQALDRQRERYGEDHHLFAQTLSALGRLRLAQGRFAEAERLLTRAADIQARVLDRLHPDMLTTFAVLLELYEATNQHKAIEDLPNRILTSGETSWEDDLPIPHPLPELTPTFQLLESFLPETAKRPKAVGGAPGQWSPDDQWLFGTIAAEFAEGDYGACVRDAIQLNAREATHETLQLFLMCQTLDTAPGDTAAPISQPIFTELPAQIADPWYSALVAQTLGRTGPDEVARLADDDEKSCQLLFYTAQRRMSEGHVQEALHGLLDCARAGVPCFETWMAARLLRAAPRASDRALAAQVRELNRTTVRLLVGASFAAALSPAQAAWRLADGLEVNSPERTSSHYHLAVAVYRTGDRDRAGALLRDLVTQARQAPGRDHVAVARALGVLGVIHTDLARYPQAISALRDALAEIQLAERPDDAVRAQILADLAEVHREMRDLPTAIRLGQEAVETQRAALGGRHPDHARTLGNLGLLYEETGDSQRAEALLTESGEILRNELPSHHPDITANARALAAVYARQGRLDEAERVLRQVSHGDESATHEDALCLAGLGNVAALRGDLGEARRAFEQSRSILERVAGPLHPDSVTVTLCLAILTAWADDPRGALDLVQQSEQGTSRLLLDVFMIAAERQRLQLLENVHARLSVLLSLVGAAGMPDQAVADAFDLVLRRKGIDGEVQRAWRAGSDDKGRPELRPKIEQLRSLQAKIAGGTLSGPGPEGREAHSAVLTGWREEKERLEAELVGAVPQLRLEQRLSSLSGQQVMALLPQDSALVEFVRFQVLPDTPPETGASRLPNRHRYWAFVLRPHAGIRLVDLGDADEIDRLVATYRQAILTIDGARDAPPPPRSGDARDLRPLVAAPARQSELDAGLSLRSAVFDPLRTALGDDRSLFLCPDGDLSRLPWEVLPLGPDRRLTDEYAISYLGTAHDLVRLSASVAQEPTAPLVVADPDFWWQSTADPPQEQAADRGSPAAHDLRRLNVQFAALPGAAAEGEEVAKLLGVKAVTGRDANEGTVRSCRRPAILHLATHGFSLPGPEGQDRPEPSLTSGFAELPEGFGRLSNASASPFLRSGLALAGANTWLAGGVLPAEAEDGILTAEEVSGMDLDGTRLVVLSACKTALGAQHPVEGVLGLRRAFTLAGARTVVTSLWQVPDAETRQLMEMFYERLMAGLSPADALRAAQSRLRDSHPEPFFWGAFVCHGDPGTPRGPS</sequence>
<evidence type="ECO:0000259" key="3">
    <source>
        <dbReference type="Pfam" id="PF12770"/>
    </source>
</evidence>
<dbReference type="Proteomes" id="UP001499843">
    <property type="component" value="Unassembled WGS sequence"/>
</dbReference>
<dbReference type="PANTHER" id="PTHR45641">
    <property type="entry name" value="TETRATRICOPEPTIDE REPEAT PROTEIN (AFU_ORTHOLOGUE AFUA_6G03870)"/>
    <property type="match status" value="1"/>
</dbReference>
<evidence type="ECO:0000256" key="2">
    <source>
        <dbReference type="ARBA" id="ARBA00022803"/>
    </source>
</evidence>